<evidence type="ECO:0000259" key="2">
    <source>
        <dbReference type="Pfam" id="PF13175"/>
    </source>
</evidence>
<protein>
    <recommendedName>
        <fullName evidence="7">ATP-dependent endonuclease</fullName>
    </recommendedName>
</protein>
<dbReference type="Pfam" id="PF20469">
    <property type="entry name" value="OLD-like_TOPRIM"/>
    <property type="match status" value="1"/>
</dbReference>
<feature type="domain" description="Rad50/SbcC-type AAA" evidence="3">
    <location>
        <begin position="58"/>
        <end position="157"/>
    </location>
</feature>
<reference evidence="5 6" key="1">
    <citation type="submission" date="2017-07" db="EMBL/GenBank/DDBJ databases">
        <title>Draft sequence of Rhodococcus enclensis 23b-28.</title>
        <authorList>
            <person name="Besaury L."/>
            <person name="Sancelme M."/>
            <person name="Amato P."/>
            <person name="Lallement A."/>
            <person name="Delort A.-M."/>
        </authorList>
    </citation>
    <scope>NUCLEOTIDE SEQUENCE [LARGE SCALE GENOMIC DNA]</scope>
    <source>
        <strain evidence="5 6">23b-28</strain>
    </source>
</reference>
<dbReference type="InterPro" id="IPR038729">
    <property type="entry name" value="Rad50/SbcC_AAA"/>
</dbReference>
<dbReference type="PANTHER" id="PTHR43581">
    <property type="entry name" value="ATP/GTP PHOSPHATASE"/>
    <property type="match status" value="1"/>
</dbReference>
<dbReference type="CDD" id="cd01026">
    <property type="entry name" value="TOPRIM_OLD"/>
    <property type="match status" value="1"/>
</dbReference>
<evidence type="ECO:0000256" key="1">
    <source>
        <dbReference type="SAM" id="MobiDB-lite"/>
    </source>
</evidence>
<dbReference type="Pfam" id="PF13175">
    <property type="entry name" value="AAA_15"/>
    <property type="match status" value="1"/>
</dbReference>
<gene>
    <name evidence="5" type="ORF">CHR55_33445</name>
</gene>
<accession>A0A2A5IX17</accession>
<proteinExistence type="predicted"/>
<sequence length="689" mass="76566">MVSSYQEQRSDPCTDVPEPLSICHRSYSAETGKIKVMVNTADEPQIANASHSAMFLKSLQIDNFRSCIDTSIEFRSDVTILVGENNAGKSNIIEALRLATTPLSKRRTRYFEGEDVSESRPDTPINIKLQYSNLSEFQKAHYIGAMDVIDGTATYSTKYTYDKANPRQSRVENLAGKVGMPDSEPNKRDQINHVYLAPLRDANRELDSATGNRLSMIMETLIKPEVRDDFIDSAKTKYAQLETHEAITETNDNLQNELTLLTDAVRKQFVTVSFDTIKLARLARSLRLKMNEHLVAPSDLANSGLGYANLLFLASVVLELSNADESELTLFLVEEPEAHLHPQLQSVLLDYLRDQARSSVKDDSDGPAGRIQIIATTHSPNLASSAGLDPVVVVQSQVATDEAGKIVTSHATKTLPLARITLGEDAKAKRKINQYLDVTRAELLFARHVILVEGIAEQIIIPALARNIILKDEDEKIEKEQQRRFRGVSLINIGMVDFEPYIRLLLQEVNGCRLVERLVIVTDADPLLTEEEKKRKSGYKPKNNQEDGTKSATPDDDDEADEAVTYNRASSLQKIVDELGASTIVHIAEAPHTLEADLLDPAEKNKDVFSAAFLAQKTGSQKRIATIIESSDPPREFYVCLQTIQKFISKGQFAHDFAIALEKPGTYQCPEYLAEAVRFAIGSETASDE</sequence>
<dbReference type="InterPro" id="IPR051396">
    <property type="entry name" value="Bact_Antivir_Def_Nuclease"/>
</dbReference>
<dbReference type="Proteomes" id="UP000230886">
    <property type="component" value="Unassembled WGS sequence"/>
</dbReference>
<dbReference type="InterPro" id="IPR027417">
    <property type="entry name" value="P-loop_NTPase"/>
</dbReference>
<feature type="domain" description="OLD protein-like TOPRIM" evidence="4">
    <location>
        <begin position="444"/>
        <end position="525"/>
    </location>
</feature>
<dbReference type="Pfam" id="PF13476">
    <property type="entry name" value="AAA_23"/>
    <property type="match status" value="1"/>
</dbReference>
<comment type="caution">
    <text evidence="5">The sequence shown here is derived from an EMBL/GenBank/DDBJ whole genome shotgun (WGS) entry which is preliminary data.</text>
</comment>
<feature type="region of interest" description="Disordered" evidence="1">
    <location>
        <begin position="531"/>
        <end position="560"/>
    </location>
</feature>
<evidence type="ECO:0000313" key="5">
    <source>
        <dbReference type="EMBL" id="PCK21875.1"/>
    </source>
</evidence>
<dbReference type="EMBL" id="NOVD01000093">
    <property type="protein sequence ID" value="PCK21875.1"/>
    <property type="molecule type" value="Genomic_DNA"/>
</dbReference>
<evidence type="ECO:0000313" key="6">
    <source>
        <dbReference type="Proteomes" id="UP000230886"/>
    </source>
</evidence>
<evidence type="ECO:0000259" key="4">
    <source>
        <dbReference type="Pfam" id="PF20469"/>
    </source>
</evidence>
<evidence type="ECO:0008006" key="7">
    <source>
        <dbReference type="Google" id="ProtNLM"/>
    </source>
</evidence>
<organism evidence="5 6">
    <name type="scientific">Rhodococcus qingshengii</name>
    <dbReference type="NCBI Taxonomy" id="334542"/>
    <lineage>
        <taxon>Bacteria</taxon>
        <taxon>Bacillati</taxon>
        <taxon>Actinomycetota</taxon>
        <taxon>Actinomycetes</taxon>
        <taxon>Mycobacteriales</taxon>
        <taxon>Nocardiaceae</taxon>
        <taxon>Rhodococcus</taxon>
        <taxon>Rhodococcus erythropolis group</taxon>
    </lineage>
</organism>
<dbReference type="InterPro" id="IPR041685">
    <property type="entry name" value="AAA_GajA/Old/RecF-like"/>
</dbReference>
<name>A0A2A5IX17_RHOSG</name>
<dbReference type="InterPro" id="IPR034139">
    <property type="entry name" value="TOPRIM_OLD"/>
</dbReference>
<dbReference type="PANTHER" id="PTHR43581:SF4">
    <property type="entry name" value="ATP_GTP PHOSPHATASE"/>
    <property type="match status" value="1"/>
</dbReference>
<dbReference type="AlphaFoldDB" id="A0A2A5IX17"/>
<dbReference type="SUPFAM" id="SSF52540">
    <property type="entry name" value="P-loop containing nucleoside triphosphate hydrolases"/>
    <property type="match status" value="1"/>
</dbReference>
<feature type="domain" description="Endonuclease GajA/Old nuclease/RecF-like AAA" evidence="2">
    <location>
        <begin position="199"/>
        <end position="383"/>
    </location>
</feature>
<evidence type="ECO:0000259" key="3">
    <source>
        <dbReference type="Pfam" id="PF13476"/>
    </source>
</evidence>
<dbReference type="Gene3D" id="3.40.50.300">
    <property type="entry name" value="P-loop containing nucleotide triphosphate hydrolases"/>
    <property type="match status" value="1"/>
</dbReference>